<feature type="transmembrane region" description="Helical" evidence="1">
    <location>
        <begin position="96"/>
        <end position="119"/>
    </location>
</feature>
<dbReference type="PROSITE" id="PS51257">
    <property type="entry name" value="PROKAR_LIPOPROTEIN"/>
    <property type="match status" value="1"/>
</dbReference>
<keyword evidence="1" id="KW-0472">Membrane</keyword>
<dbReference type="EMBL" id="CP060131">
    <property type="protein sequence ID" value="QNG51537.1"/>
    <property type="molecule type" value="Genomic_DNA"/>
</dbReference>
<keyword evidence="1" id="KW-0812">Transmembrane</keyword>
<keyword evidence="3" id="KW-1185">Reference proteome</keyword>
<organism evidence="2 3">
    <name type="scientific">Pseudonocardia petroleophila</name>
    <dbReference type="NCBI Taxonomy" id="37331"/>
    <lineage>
        <taxon>Bacteria</taxon>
        <taxon>Bacillati</taxon>
        <taxon>Actinomycetota</taxon>
        <taxon>Actinomycetes</taxon>
        <taxon>Pseudonocardiales</taxon>
        <taxon>Pseudonocardiaceae</taxon>
        <taxon>Pseudonocardia</taxon>
    </lineage>
</organism>
<name>A0A7G7MFH6_9PSEU</name>
<evidence type="ECO:0000256" key="1">
    <source>
        <dbReference type="SAM" id="Phobius"/>
    </source>
</evidence>
<evidence type="ECO:0000313" key="2">
    <source>
        <dbReference type="EMBL" id="QNG51537.1"/>
    </source>
</evidence>
<sequence length="129" mass="13491">MTRVLGAAVLALASAACWFGWLAWDRTYRVDPATGVASGPYEAWQVIGCGVSLVVLVVLATGRLPWWTVVPVVPVAFAAAWSLTASTYDTSGLWPVGALVVLVGTLLATALVAGVTAAVRRRARVRVSP</sequence>
<reference evidence="2 3" key="1">
    <citation type="submission" date="2020-08" db="EMBL/GenBank/DDBJ databases">
        <authorList>
            <person name="Mo P."/>
        </authorList>
    </citation>
    <scope>NUCLEOTIDE SEQUENCE [LARGE SCALE GENOMIC DNA]</scope>
    <source>
        <strain evidence="2 3">CGMCC 4.1532</strain>
    </source>
</reference>
<dbReference type="KEGG" id="ppel:H6H00_26045"/>
<protein>
    <submittedName>
        <fullName evidence="2">Uncharacterized protein</fullName>
    </submittedName>
</protein>
<feature type="transmembrane region" description="Helical" evidence="1">
    <location>
        <begin position="66"/>
        <end position="84"/>
    </location>
</feature>
<dbReference type="RefSeq" id="WP_185718291.1">
    <property type="nucleotide sequence ID" value="NZ_BAAAWI010000001.1"/>
</dbReference>
<proteinExistence type="predicted"/>
<gene>
    <name evidence="2" type="ORF">H6H00_26045</name>
</gene>
<accession>A0A7G7MFH6</accession>
<feature type="transmembrane region" description="Helical" evidence="1">
    <location>
        <begin position="41"/>
        <end position="59"/>
    </location>
</feature>
<dbReference type="Proteomes" id="UP000515728">
    <property type="component" value="Chromosome"/>
</dbReference>
<dbReference type="AlphaFoldDB" id="A0A7G7MFH6"/>
<keyword evidence="1" id="KW-1133">Transmembrane helix</keyword>
<evidence type="ECO:0000313" key="3">
    <source>
        <dbReference type="Proteomes" id="UP000515728"/>
    </source>
</evidence>